<proteinExistence type="predicted"/>
<dbReference type="EMBL" id="JAWXVG010000011">
    <property type="protein sequence ID" value="MDX6183827.1"/>
    <property type="molecule type" value="Genomic_DNA"/>
</dbReference>
<keyword evidence="2" id="KW-1133">Transmembrane helix</keyword>
<evidence type="ECO:0000256" key="1">
    <source>
        <dbReference type="SAM" id="MobiDB-lite"/>
    </source>
</evidence>
<keyword evidence="2" id="KW-0812">Transmembrane</keyword>
<keyword evidence="6" id="KW-1185">Reference proteome</keyword>
<feature type="region of interest" description="Disordered" evidence="1">
    <location>
        <begin position="116"/>
        <end position="181"/>
    </location>
</feature>
<gene>
    <name evidence="3" type="ORF">SGQ18_16820</name>
    <name evidence="4" type="ORF">SGQ44_16840</name>
</gene>
<sequence length="239" mass="27163">MEPNNFEKDFRKKLNQRTIAPSDKAWDRLDAMLSIVEEKKSPVRSFPTAKKRGLYVAASLVGFLLLGTFFFQQKKDAVEIPKNNVAVEENSQNDSVIKPVLYTNDSDKISIASREEAFEKKSSQKENQNSNQSIKKEQNQVAESSIIKNNQEKQSINNQNSMVETSKSESEDQLLSSAKEPMVVEHLAKPKTKIKINANDLLDQVDGELELSFREKIITKVNKNYQTVKVALANRNQQE</sequence>
<keyword evidence="2" id="KW-0472">Membrane</keyword>
<evidence type="ECO:0000313" key="3">
    <source>
        <dbReference type="EMBL" id="MDX6183827.1"/>
    </source>
</evidence>
<dbReference type="AlphaFoldDB" id="A0AAJ2SE14"/>
<dbReference type="RefSeq" id="WP_229976181.1">
    <property type="nucleotide sequence ID" value="NZ_CP087133.1"/>
</dbReference>
<dbReference type="Proteomes" id="UP001278738">
    <property type="component" value="Unassembled WGS sequence"/>
</dbReference>
<evidence type="ECO:0000313" key="6">
    <source>
        <dbReference type="Proteomes" id="UP001278738"/>
    </source>
</evidence>
<dbReference type="EMBL" id="JAWXVH010000012">
    <property type="protein sequence ID" value="MDX6187429.1"/>
    <property type="molecule type" value="Genomic_DNA"/>
</dbReference>
<organism evidence="4 5">
    <name type="scientific">Flavobacterium flavipigmentatum</name>
    <dbReference type="NCBI Taxonomy" id="2893884"/>
    <lineage>
        <taxon>Bacteria</taxon>
        <taxon>Pseudomonadati</taxon>
        <taxon>Bacteroidota</taxon>
        <taxon>Flavobacteriia</taxon>
        <taxon>Flavobacteriales</taxon>
        <taxon>Flavobacteriaceae</taxon>
        <taxon>Flavobacterium</taxon>
    </lineage>
</organism>
<accession>A0AAJ2SE14</accession>
<reference evidence="4 6" key="1">
    <citation type="submission" date="2023-11" db="EMBL/GenBank/DDBJ databases">
        <title>Unpublished Manusciprt.</title>
        <authorList>
            <person name="Saticioglu I.B."/>
            <person name="Ay H."/>
            <person name="Ajmi N."/>
            <person name="Altun S."/>
            <person name="Duman M."/>
        </authorList>
    </citation>
    <scope>NUCLEOTIDE SEQUENCE</scope>
    <source>
        <strain evidence="3 6">Fl-33</strain>
        <strain evidence="4">Fl-77</strain>
    </source>
</reference>
<feature type="transmembrane region" description="Helical" evidence="2">
    <location>
        <begin position="53"/>
        <end position="71"/>
    </location>
</feature>
<comment type="caution">
    <text evidence="4">The sequence shown here is derived from an EMBL/GenBank/DDBJ whole genome shotgun (WGS) entry which is preliminary data.</text>
</comment>
<dbReference type="Proteomes" id="UP001270053">
    <property type="component" value="Unassembled WGS sequence"/>
</dbReference>
<name>A0AAJ2SE14_9FLAO</name>
<evidence type="ECO:0000313" key="4">
    <source>
        <dbReference type="EMBL" id="MDX6187429.1"/>
    </source>
</evidence>
<feature type="compositionally biased region" description="Polar residues" evidence="1">
    <location>
        <begin position="139"/>
        <end position="165"/>
    </location>
</feature>
<evidence type="ECO:0000256" key="2">
    <source>
        <dbReference type="SAM" id="Phobius"/>
    </source>
</evidence>
<evidence type="ECO:0000313" key="5">
    <source>
        <dbReference type="Proteomes" id="UP001270053"/>
    </source>
</evidence>
<protein>
    <submittedName>
        <fullName evidence="4">Uncharacterized protein</fullName>
    </submittedName>
</protein>